<dbReference type="Proteomes" id="UP001367508">
    <property type="component" value="Unassembled WGS sequence"/>
</dbReference>
<accession>A0AAN9K395</accession>
<reference evidence="1 2" key="1">
    <citation type="submission" date="2024-01" db="EMBL/GenBank/DDBJ databases">
        <title>The genomes of 5 underutilized Papilionoideae crops provide insights into root nodulation and disease resistanc.</title>
        <authorList>
            <person name="Jiang F."/>
        </authorList>
    </citation>
    <scope>NUCLEOTIDE SEQUENCE [LARGE SCALE GENOMIC DNA]</scope>
    <source>
        <strain evidence="1">LVBAO_FW01</strain>
        <tissue evidence="1">Leaves</tissue>
    </source>
</reference>
<evidence type="ECO:0000313" key="1">
    <source>
        <dbReference type="EMBL" id="KAK7308364.1"/>
    </source>
</evidence>
<protein>
    <submittedName>
        <fullName evidence="1">Uncharacterized protein</fullName>
    </submittedName>
</protein>
<sequence length="129" mass="14689">MLHPSNPWRRFTIIQGLTPKAHGCQFEFYFGERVKGLLALAVKDPQGGKTEKKTSKYAVLIINAKYEQEERSVRCSLKRQESDFDYRSDGGLPAVMCVVNTEELQIALQGHQWHSLAHTSKSGKEPYLH</sequence>
<evidence type="ECO:0000313" key="2">
    <source>
        <dbReference type="Proteomes" id="UP001367508"/>
    </source>
</evidence>
<dbReference type="AlphaFoldDB" id="A0AAN9K395"/>
<proteinExistence type="predicted"/>
<gene>
    <name evidence="1" type="ORF">VNO77_41966</name>
</gene>
<name>A0AAN9K395_CANGL</name>
<comment type="caution">
    <text evidence="1">The sequence shown here is derived from an EMBL/GenBank/DDBJ whole genome shotgun (WGS) entry which is preliminary data.</text>
</comment>
<keyword evidence="2" id="KW-1185">Reference proteome</keyword>
<organism evidence="1 2">
    <name type="scientific">Canavalia gladiata</name>
    <name type="common">Sword bean</name>
    <name type="synonym">Dolichos gladiatus</name>
    <dbReference type="NCBI Taxonomy" id="3824"/>
    <lineage>
        <taxon>Eukaryota</taxon>
        <taxon>Viridiplantae</taxon>
        <taxon>Streptophyta</taxon>
        <taxon>Embryophyta</taxon>
        <taxon>Tracheophyta</taxon>
        <taxon>Spermatophyta</taxon>
        <taxon>Magnoliopsida</taxon>
        <taxon>eudicotyledons</taxon>
        <taxon>Gunneridae</taxon>
        <taxon>Pentapetalae</taxon>
        <taxon>rosids</taxon>
        <taxon>fabids</taxon>
        <taxon>Fabales</taxon>
        <taxon>Fabaceae</taxon>
        <taxon>Papilionoideae</taxon>
        <taxon>50 kb inversion clade</taxon>
        <taxon>NPAAA clade</taxon>
        <taxon>indigoferoid/millettioid clade</taxon>
        <taxon>Phaseoleae</taxon>
        <taxon>Canavalia</taxon>
    </lineage>
</organism>
<dbReference type="EMBL" id="JAYMYQ010000010">
    <property type="protein sequence ID" value="KAK7308364.1"/>
    <property type="molecule type" value="Genomic_DNA"/>
</dbReference>